<dbReference type="RefSeq" id="XP_025885535.1">
    <property type="nucleotide sequence ID" value="XM_026029750.2"/>
</dbReference>
<name>A0A3Q7EYI0_SOLLC</name>
<dbReference type="GeneID" id="112940977"/>
<dbReference type="Proteomes" id="UP000004994">
    <property type="component" value="Chromosome 2"/>
</dbReference>
<dbReference type="OMA" id="TPNQWES"/>
<gene>
    <name evidence="7" type="primary">LOC112940977</name>
</gene>
<protein>
    <recommendedName>
        <fullName evidence="4">Ninja-family protein</fullName>
    </recommendedName>
    <alternativeName>
        <fullName evidence="4">ABI-binding protein</fullName>
    </alternativeName>
</protein>
<keyword evidence="8" id="KW-1185">Reference proteome</keyword>
<organism evidence="7">
    <name type="scientific">Solanum lycopersicum</name>
    <name type="common">Tomato</name>
    <name type="synonym">Lycopersicon esculentum</name>
    <dbReference type="NCBI Taxonomy" id="4081"/>
    <lineage>
        <taxon>Eukaryota</taxon>
        <taxon>Viridiplantae</taxon>
        <taxon>Streptophyta</taxon>
        <taxon>Embryophyta</taxon>
        <taxon>Tracheophyta</taxon>
        <taxon>Spermatophyta</taxon>
        <taxon>Magnoliopsida</taxon>
        <taxon>eudicotyledons</taxon>
        <taxon>Gunneridae</taxon>
        <taxon>Pentapetalae</taxon>
        <taxon>asterids</taxon>
        <taxon>lamiids</taxon>
        <taxon>Solanales</taxon>
        <taxon>Solanaceae</taxon>
        <taxon>Solanoideae</taxon>
        <taxon>Solaneae</taxon>
        <taxon>Solanum</taxon>
        <taxon>Solanum subgen. Lycopersicon</taxon>
    </lineage>
</organism>
<keyword evidence="3 4" id="KW-0539">Nucleus</keyword>
<evidence type="ECO:0000259" key="6">
    <source>
        <dbReference type="Pfam" id="PF16135"/>
    </source>
</evidence>
<comment type="similarity">
    <text evidence="2 4">Belongs to the Ninja family.</text>
</comment>
<comment type="function">
    <text evidence="4">Acts as a negative regulator of abscisic acid (ABA) response.</text>
</comment>
<dbReference type="GO" id="GO:0005634">
    <property type="term" value="C:nucleus"/>
    <property type="evidence" value="ECO:0000318"/>
    <property type="project" value="GO_Central"/>
</dbReference>
<dbReference type="KEGG" id="sly:112940977"/>
<comment type="subcellular location">
    <subcellularLocation>
        <location evidence="1 4">Nucleus</location>
    </subcellularLocation>
</comment>
<evidence type="ECO:0000313" key="7">
    <source>
        <dbReference type="EnsemblPlants" id="Solyc02g030605.1.1"/>
    </source>
</evidence>
<feature type="domain" description="Tify" evidence="6">
    <location>
        <begin position="93"/>
        <end position="125"/>
    </location>
</feature>
<evidence type="ECO:0000313" key="8">
    <source>
        <dbReference type="Proteomes" id="UP000004994"/>
    </source>
</evidence>
<dbReference type="OrthoDB" id="667358at2759"/>
<feature type="region of interest" description="Disordered" evidence="5">
    <location>
        <begin position="31"/>
        <end position="50"/>
    </location>
</feature>
<evidence type="ECO:0000256" key="1">
    <source>
        <dbReference type="ARBA" id="ARBA00004123"/>
    </source>
</evidence>
<reference evidence="7" key="2">
    <citation type="submission" date="2019-01" db="UniProtKB">
        <authorList>
            <consortium name="EnsemblPlants"/>
        </authorList>
    </citation>
    <scope>IDENTIFICATION</scope>
    <source>
        <strain evidence="7">cv. Heinz 1706</strain>
    </source>
</reference>
<dbReference type="EnsemblPlants" id="Solyc02g030605.1.1">
    <property type="protein sequence ID" value="Solyc02g030605.1.1"/>
    <property type="gene ID" value="Solyc02g030605.1"/>
</dbReference>
<dbReference type="GO" id="GO:0007165">
    <property type="term" value="P:signal transduction"/>
    <property type="evidence" value="ECO:0007669"/>
    <property type="project" value="InterPro"/>
</dbReference>
<dbReference type="PANTHER" id="PTHR31413:SF23">
    <property type="entry name" value="NINJA-FAMILY PROTEIN"/>
    <property type="match status" value="1"/>
</dbReference>
<evidence type="ECO:0000256" key="5">
    <source>
        <dbReference type="SAM" id="MobiDB-lite"/>
    </source>
</evidence>
<reference evidence="7" key="1">
    <citation type="journal article" date="2012" name="Nature">
        <title>The tomato genome sequence provides insights into fleshy fruit evolution.</title>
        <authorList>
            <consortium name="Tomato Genome Consortium"/>
        </authorList>
    </citation>
    <scope>NUCLEOTIDE SEQUENCE [LARGE SCALE GENOMIC DNA]</scope>
    <source>
        <strain evidence="7">cv. Heinz 1706</strain>
    </source>
</reference>
<sequence>MEKIEENRENMRNVDLNVACLLNGESSGSQRSVASNLTDLETQQTPNQWESAQEVREKLRYFLHNMPCVVYDSPNGKKTKGYLLYSSVRREDLKIVCSCHANFLTPAEFVKHGGGGDIENPLKYIDIVLA</sequence>
<dbReference type="STRING" id="4081.A0A3Q7EYI0"/>
<evidence type="ECO:0000256" key="2">
    <source>
        <dbReference type="ARBA" id="ARBA00006081"/>
    </source>
</evidence>
<dbReference type="InterPro" id="IPR031307">
    <property type="entry name" value="Ninja_fam"/>
</dbReference>
<dbReference type="Gramene" id="Solyc02g030605.1.1">
    <property type="protein sequence ID" value="Solyc02g030605.1.1"/>
    <property type="gene ID" value="Solyc02g030605.1"/>
</dbReference>
<accession>A0A3Q7EYI0</accession>
<dbReference type="PANTHER" id="PTHR31413">
    <property type="entry name" value="AFP HOMOLOG 2"/>
    <property type="match status" value="1"/>
</dbReference>
<dbReference type="AlphaFoldDB" id="A0A3Q7EYI0"/>
<dbReference type="Pfam" id="PF16135">
    <property type="entry name" value="TDBD"/>
    <property type="match status" value="1"/>
</dbReference>
<evidence type="ECO:0000256" key="4">
    <source>
        <dbReference type="RuleBase" id="RU369029"/>
    </source>
</evidence>
<dbReference type="InParanoid" id="A0A3Q7EYI0"/>
<proteinExistence type="inferred from homology"/>
<dbReference type="InterPro" id="IPR032308">
    <property type="entry name" value="TDBD"/>
</dbReference>
<evidence type="ECO:0000256" key="3">
    <source>
        <dbReference type="ARBA" id="ARBA00023242"/>
    </source>
</evidence>
<dbReference type="GO" id="GO:0045892">
    <property type="term" value="P:negative regulation of DNA-templated transcription"/>
    <property type="evidence" value="ECO:0000318"/>
    <property type="project" value="GO_Central"/>
</dbReference>